<feature type="chain" id="PRO_5046241547" evidence="1">
    <location>
        <begin position="23"/>
        <end position="307"/>
    </location>
</feature>
<dbReference type="Proteomes" id="UP001595814">
    <property type="component" value="Unassembled WGS sequence"/>
</dbReference>
<comment type="caution">
    <text evidence="2">The sequence shown here is derived from an EMBL/GenBank/DDBJ whole genome shotgun (WGS) entry which is preliminary data.</text>
</comment>
<reference evidence="3" key="1">
    <citation type="journal article" date="2019" name="Int. J. Syst. Evol. Microbiol.">
        <title>The Global Catalogue of Microorganisms (GCM) 10K type strain sequencing project: providing services to taxonomists for standard genome sequencing and annotation.</title>
        <authorList>
            <consortium name="The Broad Institute Genomics Platform"/>
            <consortium name="The Broad Institute Genome Sequencing Center for Infectious Disease"/>
            <person name="Wu L."/>
            <person name="Ma J."/>
        </authorList>
    </citation>
    <scope>NUCLEOTIDE SEQUENCE [LARGE SCALE GENOMIC DNA]</scope>
    <source>
        <strain evidence="3">CECT 7477</strain>
    </source>
</reference>
<keyword evidence="1" id="KW-0732">Signal</keyword>
<dbReference type="EMBL" id="JBHSAW010000004">
    <property type="protein sequence ID" value="MFC4095802.1"/>
    <property type="molecule type" value="Genomic_DNA"/>
</dbReference>
<gene>
    <name evidence="2" type="ORF">ACFOUT_07945</name>
</gene>
<organism evidence="2 3">
    <name type="scientific">Euzebyella saccharophila</name>
    <dbReference type="NCBI Taxonomy" id="679664"/>
    <lineage>
        <taxon>Bacteria</taxon>
        <taxon>Pseudomonadati</taxon>
        <taxon>Bacteroidota</taxon>
        <taxon>Flavobacteriia</taxon>
        <taxon>Flavobacteriales</taxon>
        <taxon>Flavobacteriaceae</taxon>
        <taxon>Euzebyella</taxon>
    </lineage>
</organism>
<sequence length="307" mass="34503">MKLLNPYKILALLLLGTFYANGQQDPQYTQYQYNPLTVNPGYAGSRGHLTLISLYRSQWQGIEGSPQTITFGMDTPVGKFDGVGLSIIQDELGPATETYIDGNYAHQLVINNKGHRIGLGLKAGIRLFSLDFTKGIRRDQDDIAFNENVNGKVLPSIGAGAFYYSEKAYIGLSVPNLFPSEHYDREIEIKADESLHINLIAGYVFDLNESLKFKPSLFAKQVFGAPISVDVSGNFLLYEKLNLGVNYRWDDSVAAIFGLQISPQFNLGYAYDYTTSGLNNYNSGTHEIFLRYQWISRLNRLKSPRFF</sequence>
<protein>
    <submittedName>
        <fullName evidence="2">Type IX secretion system membrane protein PorP/SprF</fullName>
    </submittedName>
</protein>
<keyword evidence="3" id="KW-1185">Reference proteome</keyword>
<dbReference type="InterPro" id="IPR019861">
    <property type="entry name" value="PorP/SprF_Bacteroidetes"/>
</dbReference>
<name>A0ABV8JNC0_9FLAO</name>
<feature type="signal peptide" evidence="1">
    <location>
        <begin position="1"/>
        <end position="22"/>
    </location>
</feature>
<dbReference type="RefSeq" id="WP_192460547.1">
    <property type="nucleotide sequence ID" value="NZ_JACYFJ010000001.1"/>
</dbReference>
<dbReference type="Pfam" id="PF11751">
    <property type="entry name" value="PorP_SprF"/>
    <property type="match status" value="1"/>
</dbReference>
<evidence type="ECO:0000256" key="1">
    <source>
        <dbReference type="SAM" id="SignalP"/>
    </source>
</evidence>
<dbReference type="NCBIfam" id="TIGR03519">
    <property type="entry name" value="T9SS_PorP_fam"/>
    <property type="match status" value="1"/>
</dbReference>
<accession>A0ABV8JNC0</accession>
<evidence type="ECO:0000313" key="3">
    <source>
        <dbReference type="Proteomes" id="UP001595814"/>
    </source>
</evidence>
<evidence type="ECO:0000313" key="2">
    <source>
        <dbReference type="EMBL" id="MFC4095802.1"/>
    </source>
</evidence>
<proteinExistence type="predicted"/>